<dbReference type="InterPro" id="IPR016032">
    <property type="entry name" value="Sig_transdc_resp-reg_C-effctor"/>
</dbReference>
<gene>
    <name evidence="5" type="ORF">PYE51_18595</name>
</gene>
<dbReference type="EMBL" id="CP118710">
    <property type="protein sequence ID" value="WGK83356.1"/>
    <property type="molecule type" value="Genomic_DNA"/>
</dbReference>
<evidence type="ECO:0000313" key="6">
    <source>
        <dbReference type="Proteomes" id="UP001239257"/>
    </source>
</evidence>
<keyword evidence="2" id="KW-0597">Phosphoprotein</keyword>
<evidence type="ECO:0000259" key="4">
    <source>
        <dbReference type="PROSITE" id="PS50110"/>
    </source>
</evidence>
<dbReference type="AlphaFoldDB" id="A0AAX3U807"/>
<dbReference type="SMART" id="SM00421">
    <property type="entry name" value="HTH_LUXR"/>
    <property type="match status" value="1"/>
</dbReference>
<dbReference type="GO" id="GO:0000160">
    <property type="term" value="P:phosphorelay signal transduction system"/>
    <property type="evidence" value="ECO:0007669"/>
    <property type="project" value="InterPro"/>
</dbReference>
<feature type="domain" description="Response regulatory" evidence="4">
    <location>
        <begin position="3"/>
        <end position="117"/>
    </location>
</feature>
<keyword evidence="1" id="KW-0238">DNA-binding</keyword>
<accession>A0AAX3U807</accession>
<dbReference type="CDD" id="cd06170">
    <property type="entry name" value="LuxR_C_like"/>
    <property type="match status" value="1"/>
</dbReference>
<dbReference type="SUPFAM" id="SSF52172">
    <property type="entry name" value="CheY-like"/>
    <property type="match status" value="1"/>
</dbReference>
<evidence type="ECO:0000256" key="1">
    <source>
        <dbReference type="ARBA" id="ARBA00023125"/>
    </source>
</evidence>
<dbReference type="GO" id="GO:0003677">
    <property type="term" value="F:DNA binding"/>
    <property type="evidence" value="ECO:0007669"/>
    <property type="project" value="UniProtKB-KW"/>
</dbReference>
<feature type="domain" description="HTH luxR-type" evidence="3">
    <location>
        <begin position="137"/>
        <end position="202"/>
    </location>
</feature>
<dbReference type="Gene3D" id="3.40.50.2300">
    <property type="match status" value="1"/>
</dbReference>
<dbReference type="GeneID" id="79919254"/>
<dbReference type="GO" id="GO:0006355">
    <property type="term" value="P:regulation of DNA-templated transcription"/>
    <property type="evidence" value="ECO:0007669"/>
    <property type="project" value="InterPro"/>
</dbReference>
<proteinExistence type="predicted"/>
<evidence type="ECO:0000259" key="3">
    <source>
        <dbReference type="PROSITE" id="PS50043"/>
    </source>
</evidence>
<dbReference type="PANTHER" id="PTHR45566:SF2">
    <property type="entry name" value="NARL SUBFAMILY"/>
    <property type="match status" value="1"/>
</dbReference>
<dbReference type="RefSeq" id="WP_274673765.1">
    <property type="nucleotide sequence ID" value="NZ_CALYLB010000058.1"/>
</dbReference>
<dbReference type="PANTHER" id="PTHR45566">
    <property type="entry name" value="HTH-TYPE TRANSCRIPTIONAL REGULATOR YHJB-RELATED"/>
    <property type="match status" value="1"/>
</dbReference>
<dbReference type="Gene3D" id="1.10.10.10">
    <property type="entry name" value="Winged helix-like DNA-binding domain superfamily/Winged helix DNA-binding domain"/>
    <property type="match status" value="1"/>
</dbReference>
<evidence type="ECO:0000256" key="2">
    <source>
        <dbReference type="PROSITE-ProRule" id="PRU00169"/>
    </source>
</evidence>
<dbReference type="InterPro" id="IPR051015">
    <property type="entry name" value="EvgA-like"/>
</dbReference>
<dbReference type="SMART" id="SM00448">
    <property type="entry name" value="REC"/>
    <property type="match status" value="1"/>
</dbReference>
<dbReference type="PROSITE" id="PS50043">
    <property type="entry name" value="HTH_LUXR_2"/>
    <property type="match status" value="1"/>
</dbReference>
<reference evidence="5" key="1">
    <citation type="submission" date="2022-02" db="EMBL/GenBank/DDBJ databases">
        <title>Emergence and expansion in Europe of a Vibrio aestuarianus clonal complex pathogenic for oysters.</title>
        <authorList>
            <person name="Mesnil A."/>
            <person name="Travers M.-A."/>
        </authorList>
    </citation>
    <scope>NUCLEOTIDE SEQUENCE</scope>
    <source>
        <strain evidence="5">U29</strain>
    </source>
</reference>
<dbReference type="InterPro" id="IPR000792">
    <property type="entry name" value="Tscrpt_reg_LuxR_C"/>
</dbReference>
<dbReference type="InterPro" id="IPR011006">
    <property type="entry name" value="CheY-like_superfamily"/>
</dbReference>
<dbReference type="InterPro" id="IPR001789">
    <property type="entry name" value="Sig_transdc_resp-reg_receiver"/>
</dbReference>
<dbReference type="PRINTS" id="PR00038">
    <property type="entry name" value="HTHLUXR"/>
</dbReference>
<feature type="modified residue" description="4-aspartylphosphate" evidence="2">
    <location>
        <position position="53"/>
    </location>
</feature>
<dbReference type="PROSITE" id="PS00622">
    <property type="entry name" value="HTH_LUXR_1"/>
    <property type="match status" value="1"/>
</dbReference>
<dbReference type="InterPro" id="IPR036388">
    <property type="entry name" value="WH-like_DNA-bd_sf"/>
</dbReference>
<dbReference type="SUPFAM" id="SSF46894">
    <property type="entry name" value="C-terminal effector domain of the bipartite response regulators"/>
    <property type="match status" value="1"/>
</dbReference>
<dbReference type="Pfam" id="PF00196">
    <property type="entry name" value="GerE"/>
    <property type="match status" value="1"/>
</dbReference>
<organism evidence="5 6">
    <name type="scientific">Vibrio aestuarianus</name>
    <dbReference type="NCBI Taxonomy" id="28171"/>
    <lineage>
        <taxon>Bacteria</taxon>
        <taxon>Pseudomonadati</taxon>
        <taxon>Pseudomonadota</taxon>
        <taxon>Gammaproteobacteria</taxon>
        <taxon>Vibrionales</taxon>
        <taxon>Vibrionaceae</taxon>
        <taxon>Vibrio</taxon>
    </lineage>
</organism>
<name>A0AAX3U807_9VIBR</name>
<dbReference type="PROSITE" id="PS50110">
    <property type="entry name" value="RESPONSE_REGULATORY"/>
    <property type="match status" value="1"/>
</dbReference>
<evidence type="ECO:0000313" key="5">
    <source>
        <dbReference type="EMBL" id="WGK83356.1"/>
    </source>
</evidence>
<sequence length="204" mass="23162">MATFILVDDHSIILSSLRSVISSMGHVVLDEAKTGIDAIKKINIFEPQYVILDISIPKLDGFEVIKRCPPNPNRKYIIFTSMPSSILEGYFKKINVDSYISKQEDIVEIKRKLHQYIDSSETISNDKAGSDDTTAQESDILESLSSRELLVLKYLAQGYRNKEIARELILSEKTVSTYKKRLMDKLCCSSISNLILFAHRNNLL</sequence>
<dbReference type="Proteomes" id="UP001239257">
    <property type="component" value="Chromosome 2"/>
</dbReference>
<protein>
    <submittedName>
        <fullName evidence="5">Response regulator transcription factor</fullName>
    </submittedName>
</protein>
<dbReference type="Pfam" id="PF00072">
    <property type="entry name" value="Response_reg"/>
    <property type="match status" value="1"/>
</dbReference>